<reference evidence="1" key="2">
    <citation type="journal article" date="2021" name="PeerJ">
        <title>Extensive microbial diversity within the chicken gut microbiome revealed by metagenomics and culture.</title>
        <authorList>
            <person name="Gilroy R."/>
            <person name="Ravi A."/>
            <person name="Getino M."/>
            <person name="Pursley I."/>
            <person name="Horton D.L."/>
            <person name="Alikhan N.F."/>
            <person name="Baker D."/>
            <person name="Gharbi K."/>
            <person name="Hall N."/>
            <person name="Watson M."/>
            <person name="Adriaenssens E.M."/>
            <person name="Foster-Nyarko E."/>
            <person name="Jarju S."/>
            <person name="Secka A."/>
            <person name="Antonio M."/>
            <person name="Oren A."/>
            <person name="Chaudhuri R.R."/>
            <person name="La Ragione R."/>
            <person name="Hildebrand F."/>
            <person name="Pallen M.J."/>
        </authorList>
    </citation>
    <scope>NUCLEOTIDE SEQUENCE</scope>
    <source>
        <strain evidence="1">23406</strain>
    </source>
</reference>
<dbReference type="Pfam" id="PF18937">
    <property type="entry name" value="DUF5685"/>
    <property type="match status" value="1"/>
</dbReference>
<dbReference type="AlphaFoldDB" id="A0A9D1NDZ1"/>
<protein>
    <submittedName>
        <fullName evidence="1">Uncharacterized protein</fullName>
    </submittedName>
</protein>
<accession>A0A9D1NDZ1</accession>
<dbReference type="InterPro" id="IPR043740">
    <property type="entry name" value="DUF5685"/>
</dbReference>
<proteinExistence type="predicted"/>
<name>A0A9D1NDZ1_9FIRM</name>
<sequence>MFGYVSVDKPNIRMKDFALYRAHYCGLCKSIGKKTCSQCMRFTVNYDIAFLSLVAHNYAKLTPAIKEERCIAHPLGRKFPVVQNNRVQEKIVDVNTVLGYYKVNDDVLDGGGLKYRLARAFLRPKFRKAEARTGELSKAVAEHYRALRKLEEGRCQNVDLLAETFAGTMVAIARETLDRCDGIAEELFFHLGKWIYMIDAYDDLERDRKQQKFNPYLLAEAERGKEAVAETARFAMLEEIDKIVKAYDGMDITVSEGPLSNIIYLGLRQRTETVLDRRDQKCRRTLL</sequence>
<gene>
    <name evidence="1" type="ORF">IAB14_07025</name>
</gene>
<evidence type="ECO:0000313" key="1">
    <source>
        <dbReference type="EMBL" id="HIV00847.1"/>
    </source>
</evidence>
<dbReference type="Proteomes" id="UP000886891">
    <property type="component" value="Unassembled WGS sequence"/>
</dbReference>
<dbReference type="EMBL" id="DVOH01000057">
    <property type="protein sequence ID" value="HIV00847.1"/>
    <property type="molecule type" value="Genomic_DNA"/>
</dbReference>
<reference evidence="1" key="1">
    <citation type="submission" date="2020-10" db="EMBL/GenBank/DDBJ databases">
        <authorList>
            <person name="Gilroy R."/>
        </authorList>
    </citation>
    <scope>NUCLEOTIDE SEQUENCE</scope>
    <source>
        <strain evidence="1">23406</strain>
    </source>
</reference>
<evidence type="ECO:0000313" key="2">
    <source>
        <dbReference type="Proteomes" id="UP000886891"/>
    </source>
</evidence>
<comment type="caution">
    <text evidence="1">The sequence shown here is derived from an EMBL/GenBank/DDBJ whole genome shotgun (WGS) entry which is preliminary data.</text>
</comment>
<organism evidence="1 2">
    <name type="scientific">Candidatus Stercoripulliclostridium merdipullorum</name>
    <dbReference type="NCBI Taxonomy" id="2840952"/>
    <lineage>
        <taxon>Bacteria</taxon>
        <taxon>Bacillati</taxon>
        <taxon>Bacillota</taxon>
        <taxon>Clostridia</taxon>
        <taxon>Eubacteriales</taxon>
        <taxon>Candidatus Stercoripulliclostridium</taxon>
    </lineage>
</organism>